<dbReference type="InterPro" id="IPR008984">
    <property type="entry name" value="SMAD_FHA_dom_sf"/>
</dbReference>
<dbReference type="AlphaFoldDB" id="A0AAD7REW9"/>
<keyword evidence="5" id="KW-1185">Reference proteome</keyword>
<evidence type="ECO:0000313" key="4">
    <source>
        <dbReference type="EMBL" id="KAJ8378738.1"/>
    </source>
</evidence>
<evidence type="ECO:0000259" key="3">
    <source>
        <dbReference type="PROSITE" id="PS50006"/>
    </source>
</evidence>
<comment type="caution">
    <text evidence="4">The sequence shown here is derived from an EMBL/GenBank/DDBJ whole genome shotgun (WGS) entry which is preliminary data.</text>
</comment>
<dbReference type="PANTHER" id="PTHR15715:SF22">
    <property type="entry name" value="SARCOLEMMAL MEMBRANE-ASSOCIATED PROTEIN"/>
    <property type="match status" value="1"/>
</dbReference>
<organism evidence="4 5">
    <name type="scientific">Aldrovandia affinis</name>
    <dbReference type="NCBI Taxonomy" id="143900"/>
    <lineage>
        <taxon>Eukaryota</taxon>
        <taxon>Metazoa</taxon>
        <taxon>Chordata</taxon>
        <taxon>Craniata</taxon>
        <taxon>Vertebrata</taxon>
        <taxon>Euteleostomi</taxon>
        <taxon>Actinopterygii</taxon>
        <taxon>Neopterygii</taxon>
        <taxon>Teleostei</taxon>
        <taxon>Notacanthiformes</taxon>
        <taxon>Halosauridae</taxon>
        <taxon>Aldrovandia</taxon>
    </lineage>
</organism>
<dbReference type="SUPFAM" id="SSF49879">
    <property type="entry name" value="SMAD/FHA domain"/>
    <property type="match status" value="1"/>
</dbReference>
<feature type="coiled-coil region" evidence="1">
    <location>
        <begin position="94"/>
        <end position="121"/>
    </location>
</feature>
<dbReference type="Gene3D" id="2.60.200.20">
    <property type="match status" value="1"/>
</dbReference>
<feature type="domain" description="FHA" evidence="3">
    <location>
        <begin position="7"/>
        <end position="25"/>
    </location>
</feature>
<feature type="region of interest" description="Disordered" evidence="2">
    <location>
        <begin position="517"/>
        <end position="537"/>
    </location>
</feature>
<dbReference type="InterPro" id="IPR012337">
    <property type="entry name" value="RNaseH-like_sf"/>
</dbReference>
<dbReference type="Pfam" id="PF00498">
    <property type="entry name" value="FHA"/>
    <property type="match status" value="1"/>
</dbReference>
<dbReference type="InterPro" id="IPR008906">
    <property type="entry name" value="HATC_C_dom"/>
</dbReference>
<dbReference type="PROSITE" id="PS50006">
    <property type="entry name" value="FHA_DOMAIN"/>
    <property type="match status" value="1"/>
</dbReference>
<reference evidence="4" key="1">
    <citation type="journal article" date="2023" name="Science">
        <title>Genome structures resolve the early diversification of teleost fishes.</title>
        <authorList>
            <person name="Parey E."/>
            <person name="Louis A."/>
            <person name="Montfort J."/>
            <person name="Bouchez O."/>
            <person name="Roques C."/>
            <person name="Iampietro C."/>
            <person name="Lluch J."/>
            <person name="Castinel A."/>
            <person name="Donnadieu C."/>
            <person name="Desvignes T."/>
            <person name="Floi Bucao C."/>
            <person name="Jouanno E."/>
            <person name="Wen M."/>
            <person name="Mejri S."/>
            <person name="Dirks R."/>
            <person name="Jansen H."/>
            <person name="Henkel C."/>
            <person name="Chen W.J."/>
            <person name="Zahm M."/>
            <person name="Cabau C."/>
            <person name="Klopp C."/>
            <person name="Thompson A.W."/>
            <person name="Robinson-Rechavi M."/>
            <person name="Braasch I."/>
            <person name="Lecointre G."/>
            <person name="Bobe J."/>
            <person name="Postlethwait J.H."/>
            <person name="Berthelot C."/>
            <person name="Roest Crollius H."/>
            <person name="Guiguen Y."/>
        </authorList>
    </citation>
    <scope>NUCLEOTIDE SEQUENCE</scope>
    <source>
        <strain evidence="4">NC1722</strain>
    </source>
</reference>
<dbReference type="Pfam" id="PF05699">
    <property type="entry name" value="Dimer_Tnp_hAT"/>
    <property type="match status" value="1"/>
</dbReference>
<gene>
    <name evidence="4" type="ORF">AAFF_G00236580</name>
</gene>
<dbReference type="InterPro" id="IPR000253">
    <property type="entry name" value="FHA_dom"/>
</dbReference>
<dbReference type="GO" id="GO:0046983">
    <property type="term" value="F:protein dimerization activity"/>
    <property type="evidence" value="ECO:0007669"/>
    <property type="project" value="InterPro"/>
</dbReference>
<dbReference type="PANTHER" id="PTHR15715">
    <property type="entry name" value="CENTROSOMAL PROTEIN OF 170 KDA"/>
    <property type="match status" value="1"/>
</dbReference>
<dbReference type="InterPro" id="IPR051176">
    <property type="entry name" value="Cent_Immune-Sig_Mod"/>
</dbReference>
<dbReference type="GO" id="GO:1900825">
    <property type="term" value="P:regulation of membrane depolarization during cardiac muscle cell action potential"/>
    <property type="evidence" value="ECO:0007669"/>
    <property type="project" value="TreeGrafter"/>
</dbReference>
<evidence type="ECO:0000256" key="2">
    <source>
        <dbReference type="SAM" id="MobiDB-lite"/>
    </source>
</evidence>
<name>A0AAD7REW9_9TELE</name>
<sequence>MSQSIPFYLQDTKSSNGTFINSQRLSRGSEESPPCEVLSGDIIQFGVDVTENTRKDGMEARRRSDVIQVSLPLPVDKVATSMYSQELFQLSQYLQEALHREQMLEQKLATLQRLLASTQEASESTWQNQTEDGIRKELVALQEDKHHYETTAKESLRRVLQEKIEVVRKLSEVERSLSNMEDECTHLTEMNEHTQEELRELANKYNGAVSEIKDLTEKIKLVEGRQEELSQKGQSEKKELQLHIYEMEEKEQALQARNEALQADNDFTNERLTALQELTGFLHVKCYAHTLNLASQRALKLPAVARLLGRVRRVTGYFHRSATGLHALEKKLKLLELPERRLITDISTRWNSAYDMVERFLEQQPAITAALLSPEVRKCEKEINTFTESDISNAEELVKTTKPVKVATCVMSDESNPTLSVIAPLNAQLLQATQESLGDTQFVKDIKEAIHQDLKKRYAGNLEKTKLKIASALDARFKSLPFLSDDDRRETYRRVVDEAAAIAEQHPQEGVVRLEQEELSEDETAEEEEAPQGTPPAKRTCALADLLWDTFGDVREAPEKSFFDQAEEEIKKFTEAAPLPLSGNPLDWWKGHHSEYPLLAKLAKRYLCVPGTSVSAERVFSTAGDIVTAQRSNLTPEHVDQLLFLHKNLNIPKH</sequence>
<dbReference type="Proteomes" id="UP001221898">
    <property type="component" value="Unassembled WGS sequence"/>
</dbReference>
<protein>
    <recommendedName>
        <fullName evidence="3">FHA domain-containing protein</fullName>
    </recommendedName>
</protein>
<accession>A0AAD7REW9</accession>
<evidence type="ECO:0000313" key="5">
    <source>
        <dbReference type="Proteomes" id="UP001221898"/>
    </source>
</evidence>
<dbReference type="GO" id="GO:0072659">
    <property type="term" value="P:protein localization to plasma membrane"/>
    <property type="evidence" value="ECO:0007669"/>
    <property type="project" value="TreeGrafter"/>
</dbReference>
<dbReference type="EMBL" id="JAINUG010000312">
    <property type="protein sequence ID" value="KAJ8378738.1"/>
    <property type="molecule type" value="Genomic_DNA"/>
</dbReference>
<feature type="coiled-coil region" evidence="1">
    <location>
        <begin position="163"/>
        <end position="278"/>
    </location>
</feature>
<dbReference type="SUPFAM" id="SSF53098">
    <property type="entry name" value="Ribonuclease H-like"/>
    <property type="match status" value="1"/>
</dbReference>
<keyword evidence="1" id="KW-0175">Coiled coil</keyword>
<feature type="compositionally biased region" description="Acidic residues" evidence="2">
    <location>
        <begin position="517"/>
        <end position="530"/>
    </location>
</feature>
<dbReference type="CDD" id="cd21911">
    <property type="entry name" value="CC1_SLMAP"/>
    <property type="match status" value="1"/>
</dbReference>
<proteinExistence type="predicted"/>
<evidence type="ECO:0000256" key="1">
    <source>
        <dbReference type="SAM" id="Coils"/>
    </source>
</evidence>